<keyword evidence="3" id="KW-0472">Membrane</keyword>
<reference evidence="5 6" key="1">
    <citation type="submission" date="2024-02" db="EMBL/GenBank/DDBJ databases">
        <title>Bacteria isolated from the canopy kelp, Nereocystis luetkeana.</title>
        <authorList>
            <person name="Pfister C.A."/>
            <person name="Younker I.T."/>
            <person name="Light S.H."/>
        </authorList>
    </citation>
    <scope>NUCLEOTIDE SEQUENCE [LARGE SCALE GENOMIC DNA]</scope>
    <source>
        <strain evidence="5 6">TI.1.05</strain>
    </source>
</reference>
<dbReference type="PANTHER" id="PTHR30386">
    <property type="entry name" value="MEMBRANE FUSION SUBUNIT OF EMRAB-TOLC MULTIDRUG EFFLUX PUMP"/>
    <property type="match status" value="1"/>
</dbReference>
<dbReference type="EMBL" id="JBAKAZ010000055">
    <property type="protein sequence ID" value="MEL0630428.1"/>
    <property type="molecule type" value="Genomic_DNA"/>
</dbReference>
<proteinExistence type="predicted"/>
<gene>
    <name evidence="5" type="ORF">V6256_12500</name>
</gene>
<dbReference type="PANTHER" id="PTHR30386:SF19">
    <property type="entry name" value="MULTIDRUG EXPORT PROTEIN EMRA-RELATED"/>
    <property type="match status" value="1"/>
</dbReference>
<organism evidence="5 6">
    <name type="scientific">Psychromonas aquatilis</name>
    <dbReference type="NCBI Taxonomy" id="2005072"/>
    <lineage>
        <taxon>Bacteria</taxon>
        <taxon>Pseudomonadati</taxon>
        <taxon>Pseudomonadota</taxon>
        <taxon>Gammaproteobacteria</taxon>
        <taxon>Alteromonadales</taxon>
        <taxon>Psychromonadaceae</taxon>
        <taxon>Psychromonas</taxon>
    </lineage>
</organism>
<evidence type="ECO:0000259" key="4">
    <source>
        <dbReference type="Pfam" id="PF25885"/>
    </source>
</evidence>
<dbReference type="RefSeq" id="WP_341598556.1">
    <property type="nucleotide sequence ID" value="NZ_JBAKAZ010000055.1"/>
</dbReference>
<feature type="transmembrane region" description="Helical" evidence="3">
    <location>
        <begin position="21"/>
        <end position="40"/>
    </location>
</feature>
<dbReference type="Gene3D" id="1.10.287.470">
    <property type="entry name" value="Helix hairpin bin"/>
    <property type="match status" value="1"/>
</dbReference>
<keyword evidence="2" id="KW-0175">Coiled coil</keyword>
<dbReference type="InterPro" id="IPR050739">
    <property type="entry name" value="MFP"/>
</dbReference>
<evidence type="ECO:0000313" key="6">
    <source>
        <dbReference type="Proteomes" id="UP001369082"/>
    </source>
</evidence>
<evidence type="ECO:0000256" key="1">
    <source>
        <dbReference type="ARBA" id="ARBA00004196"/>
    </source>
</evidence>
<feature type="coiled-coil region" evidence="2">
    <location>
        <begin position="99"/>
        <end position="140"/>
    </location>
</feature>
<keyword evidence="3" id="KW-1133">Transmembrane helix</keyword>
<keyword evidence="6" id="KW-1185">Reference proteome</keyword>
<protein>
    <submittedName>
        <fullName evidence="5">Efflux RND transporter periplasmic adaptor subunit</fullName>
    </submittedName>
</protein>
<keyword evidence="3" id="KW-0812">Transmembrane</keyword>
<evidence type="ECO:0000256" key="3">
    <source>
        <dbReference type="SAM" id="Phobius"/>
    </source>
</evidence>
<dbReference type="Proteomes" id="UP001369082">
    <property type="component" value="Unassembled WGS sequence"/>
</dbReference>
<dbReference type="InterPro" id="IPR058633">
    <property type="entry name" value="EmrA/FarA_HH"/>
</dbReference>
<dbReference type="Pfam" id="PF25885">
    <property type="entry name" value="HH_EMRA"/>
    <property type="match status" value="1"/>
</dbReference>
<dbReference type="Gene3D" id="2.40.50.100">
    <property type="match status" value="1"/>
</dbReference>
<name>A0ABU9GSW5_9GAMM</name>
<evidence type="ECO:0000256" key="2">
    <source>
        <dbReference type="SAM" id="Coils"/>
    </source>
</evidence>
<evidence type="ECO:0000313" key="5">
    <source>
        <dbReference type="EMBL" id="MEL0630428.1"/>
    </source>
</evidence>
<dbReference type="Gene3D" id="2.40.30.170">
    <property type="match status" value="1"/>
</dbReference>
<accession>A0ABU9GSW5</accession>
<comment type="caution">
    <text evidence="5">The sequence shown here is derived from an EMBL/GenBank/DDBJ whole genome shotgun (WGS) entry which is preliminary data.</text>
</comment>
<sequence length="395" mass="43706">MENIKEQPAEPKAASNKRKKSFMILLIVVLVLGGAWFFYYETYGRYVEETDDAYVNGDLVVISPQISGTVSQVTPDEGDYVSKGQVLVTLDSNDTKIALQEAESKLANSVREVRSLYATADNAKARVETSKVEYNQAVNDYKRRQNLSKSGAISREDLNHYKDLVETTKSQYLAAQEALKMTVALVDDTAIETHPAIKSAIANLRQSYLNNIRTEIVAPISGYVAKRTVQLGSQVQPGTQLMVIVPLHEVWVDANFKESQMKDMRIGQPVVLTSDLYGDDVEYKGVIESLGIGTGSAFSLLPAQNASGNWIKIVQRLPVKIRLADDNQDKYPLRIGLSMIAEVDIKNTDGSVLPQSAQQEARFGTDVYENTLLEVDNLVTKILHENVGIALSEDK</sequence>
<feature type="domain" description="Multidrug export protein EmrA/FarA alpha-helical hairpin" evidence="4">
    <location>
        <begin position="94"/>
        <end position="214"/>
    </location>
</feature>
<dbReference type="SUPFAM" id="SSF111369">
    <property type="entry name" value="HlyD-like secretion proteins"/>
    <property type="match status" value="1"/>
</dbReference>
<comment type="subcellular location">
    <subcellularLocation>
        <location evidence="1">Cell envelope</location>
    </subcellularLocation>
</comment>